<dbReference type="AlphaFoldDB" id="A0A6A6P007"/>
<dbReference type="EMBL" id="MU001681">
    <property type="protein sequence ID" value="KAF2457341.1"/>
    <property type="molecule type" value="Genomic_DNA"/>
</dbReference>
<organism evidence="2 3">
    <name type="scientific">Lineolata rhizophorae</name>
    <dbReference type="NCBI Taxonomy" id="578093"/>
    <lineage>
        <taxon>Eukaryota</taxon>
        <taxon>Fungi</taxon>
        <taxon>Dikarya</taxon>
        <taxon>Ascomycota</taxon>
        <taxon>Pezizomycotina</taxon>
        <taxon>Dothideomycetes</taxon>
        <taxon>Dothideomycetes incertae sedis</taxon>
        <taxon>Lineolatales</taxon>
        <taxon>Lineolataceae</taxon>
        <taxon>Lineolata</taxon>
    </lineage>
</organism>
<dbReference type="Proteomes" id="UP000799766">
    <property type="component" value="Unassembled WGS sequence"/>
</dbReference>
<evidence type="ECO:0000313" key="2">
    <source>
        <dbReference type="EMBL" id="KAF2457341.1"/>
    </source>
</evidence>
<gene>
    <name evidence="2" type="ORF">BDY21DRAFT_39253</name>
</gene>
<keyword evidence="3" id="KW-1185">Reference proteome</keyword>
<proteinExistence type="predicted"/>
<feature type="compositionally biased region" description="Low complexity" evidence="1">
    <location>
        <begin position="57"/>
        <end position="73"/>
    </location>
</feature>
<feature type="region of interest" description="Disordered" evidence="1">
    <location>
        <begin position="31"/>
        <end position="96"/>
    </location>
</feature>
<protein>
    <submittedName>
        <fullName evidence="2">Uncharacterized protein</fullName>
    </submittedName>
</protein>
<name>A0A6A6P007_9PEZI</name>
<sequence>MGTRCCGRRIHMHGPICRIVESGAAAAEQAQGCGLRRRRPRPAKGREGVPAPIQGQAVSAGRSAAPAAPRSVRLFGTSSHHPPRPPPPPGQESTLHVPEDFNVLGVNFVSRFPFSPSSLPRGFTPNFLPSFHLPLIPFGLTVLLHVQPPSRMLAAW</sequence>
<evidence type="ECO:0000256" key="1">
    <source>
        <dbReference type="SAM" id="MobiDB-lite"/>
    </source>
</evidence>
<reference evidence="2" key="1">
    <citation type="journal article" date="2020" name="Stud. Mycol.">
        <title>101 Dothideomycetes genomes: a test case for predicting lifestyles and emergence of pathogens.</title>
        <authorList>
            <person name="Haridas S."/>
            <person name="Albert R."/>
            <person name="Binder M."/>
            <person name="Bloem J."/>
            <person name="Labutti K."/>
            <person name="Salamov A."/>
            <person name="Andreopoulos B."/>
            <person name="Baker S."/>
            <person name="Barry K."/>
            <person name="Bills G."/>
            <person name="Bluhm B."/>
            <person name="Cannon C."/>
            <person name="Castanera R."/>
            <person name="Culley D."/>
            <person name="Daum C."/>
            <person name="Ezra D."/>
            <person name="Gonzalez J."/>
            <person name="Henrissat B."/>
            <person name="Kuo A."/>
            <person name="Liang C."/>
            <person name="Lipzen A."/>
            <person name="Lutzoni F."/>
            <person name="Magnuson J."/>
            <person name="Mondo S."/>
            <person name="Nolan M."/>
            <person name="Ohm R."/>
            <person name="Pangilinan J."/>
            <person name="Park H.-J."/>
            <person name="Ramirez L."/>
            <person name="Alfaro M."/>
            <person name="Sun H."/>
            <person name="Tritt A."/>
            <person name="Yoshinaga Y."/>
            <person name="Zwiers L.-H."/>
            <person name="Turgeon B."/>
            <person name="Goodwin S."/>
            <person name="Spatafora J."/>
            <person name="Crous P."/>
            <person name="Grigoriev I."/>
        </authorList>
    </citation>
    <scope>NUCLEOTIDE SEQUENCE</scope>
    <source>
        <strain evidence="2">ATCC 16933</strain>
    </source>
</reference>
<evidence type="ECO:0000313" key="3">
    <source>
        <dbReference type="Proteomes" id="UP000799766"/>
    </source>
</evidence>
<accession>A0A6A6P007</accession>